<feature type="compositionally biased region" description="Polar residues" evidence="1">
    <location>
        <begin position="1"/>
        <end position="12"/>
    </location>
</feature>
<evidence type="ECO:0000256" key="1">
    <source>
        <dbReference type="SAM" id="MobiDB-lite"/>
    </source>
</evidence>
<organism evidence="2">
    <name type="scientific">Anguilla anguilla</name>
    <name type="common">European freshwater eel</name>
    <name type="synonym">Muraena anguilla</name>
    <dbReference type="NCBI Taxonomy" id="7936"/>
    <lineage>
        <taxon>Eukaryota</taxon>
        <taxon>Metazoa</taxon>
        <taxon>Chordata</taxon>
        <taxon>Craniata</taxon>
        <taxon>Vertebrata</taxon>
        <taxon>Euteleostomi</taxon>
        <taxon>Actinopterygii</taxon>
        <taxon>Neopterygii</taxon>
        <taxon>Teleostei</taxon>
        <taxon>Anguilliformes</taxon>
        <taxon>Anguillidae</taxon>
        <taxon>Anguilla</taxon>
    </lineage>
</organism>
<reference evidence="2" key="2">
    <citation type="journal article" date="2015" name="Fish Shellfish Immunol.">
        <title>Early steps in the European eel (Anguilla anguilla)-Vibrio vulnificus interaction in the gills: Role of the RtxA13 toxin.</title>
        <authorList>
            <person name="Callol A."/>
            <person name="Pajuelo D."/>
            <person name="Ebbesson L."/>
            <person name="Teles M."/>
            <person name="MacKenzie S."/>
            <person name="Amaro C."/>
        </authorList>
    </citation>
    <scope>NUCLEOTIDE SEQUENCE</scope>
</reference>
<proteinExistence type="predicted"/>
<name>A0A0E9QLI2_ANGAN</name>
<dbReference type="EMBL" id="GBXM01090846">
    <property type="protein sequence ID" value="JAH17731.1"/>
    <property type="molecule type" value="Transcribed_RNA"/>
</dbReference>
<evidence type="ECO:0000313" key="2">
    <source>
        <dbReference type="EMBL" id="JAH17731.1"/>
    </source>
</evidence>
<feature type="region of interest" description="Disordered" evidence="1">
    <location>
        <begin position="1"/>
        <end position="25"/>
    </location>
</feature>
<accession>A0A0E9QLI2</accession>
<sequence>MSVKNTSFTRHFSSGSSASSLLKRA</sequence>
<protein>
    <submittedName>
        <fullName evidence="2">Uncharacterized protein</fullName>
    </submittedName>
</protein>
<dbReference type="AlphaFoldDB" id="A0A0E9QLI2"/>
<reference evidence="2" key="1">
    <citation type="submission" date="2014-11" db="EMBL/GenBank/DDBJ databases">
        <authorList>
            <person name="Amaro Gonzalez C."/>
        </authorList>
    </citation>
    <scope>NUCLEOTIDE SEQUENCE</scope>
</reference>
<feature type="compositionally biased region" description="Low complexity" evidence="1">
    <location>
        <begin position="13"/>
        <end position="25"/>
    </location>
</feature>